<dbReference type="AlphaFoldDB" id="A0A484IEP9"/>
<sequence>MSNRLICSLCVLTLRNFEKMNSNYVKRNDFTKSVEYDDKEDIYYVKSASTGERYKVNKLKDTNHWFCTCKGYLYSAGNPKKCKHTQRIRVIDQLYKKYADKITNIGLKDE</sequence>
<evidence type="ECO:0000259" key="2">
    <source>
        <dbReference type="PROSITE" id="PS50966"/>
    </source>
</evidence>
<feature type="domain" description="SWIM-type" evidence="2">
    <location>
        <begin position="54"/>
        <end position="93"/>
    </location>
</feature>
<name>A0A484IEP9_9ARCH</name>
<evidence type="ECO:0000313" key="3">
    <source>
        <dbReference type="EMBL" id="VFJ13444.1"/>
    </source>
</evidence>
<keyword evidence="1" id="KW-0862">Zinc</keyword>
<dbReference type="Proteomes" id="UP000294299">
    <property type="component" value="Chromosome NFRAN"/>
</dbReference>
<protein>
    <recommendedName>
        <fullName evidence="2">SWIM-type domain-containing protein</fullName>
    </recommendedName>
</protein>
<proteinExistence type="predicted"/>
<dbReference type="GO" id="GO:0008270">
    <property type="term" value="F:zinc ion binding"/>
    <property type="evidence" value="ECO:0007669"/>
    <property type="project" value="UniProtKB-KW"/>
</dbReference>
<reference evidence="3 4" key="1">
    <citation type="submission" date="2019-02" db="EMBL/GenBank/DDBJ databases">
        <authorList>
            <person name="Lehtovirta-Morley E L."/>
        </authorList>
    </citation>
    <scope>NUCLEOTIDE SEQUENCE [LARGE SCALE GENOMIC DNA]</scope>
    <source>
        <strain evidence="3">NFRAN1</strain>
    </source>
</reference>
<dbReference type="EMBL" id="LR216287">
    <property type="protein sequence ID" value="VFJ13444.1"/>
    <property type="molecule type" value="Genomic_DNA"/>
</dbReference>
<organism evidence="3 4">
    <name type="scientific">Candidatus Nitrosocosmicus franklandianus</name>
    <dbReference type="NCBI Taxonomy" id="1798806"/>
    <lineage>
        <taxon>Archaea</taxon>
        <taxon>Nitrososphaerota</taxon>
        <taxon>Nitrososphaeria</taxon>
        <taxon>Nitrososphaerales</taxon>
        <taxon>Nitrososphaeraceae</taxon>
        <taxon>Candidatus Nitrosocosmicus</taxon>
    </lineage>
</organism>
<keyword evidence="1" id="KW-0863">Zinc-finger</keyword>
<dbReference type="PROSITE" id="PS50966">
    <property type="entry name" value="ZF_SWIM"/>
    <property type="match status" value="1"/>
</dbReference>
<keyword evidence="4" id="KW-1185">Reference proteome</keyword>
<gene>
    <name evidence="3" type="ORF">NFRAN_1122</name>
</gene>
<dbReference type="KEGG" id="nfn:NFRAN_1122"/>
<accession>A0A484IEP9</accession>
<evidence type="ECO:0000313" key="4">
    <source>
        <dbReference type="Proteomes" id="UP000294299"/>
    </source>
</evidence>
<evidence type="ECO:0000256" key="1">
    <source>
        <dbReference type="PROSITE-ProRule" id="PRU00325"/>
    </source>
</evidence>
<dbReference type="InterPro" id="IPR007527">
    <property type="entry name" value="Znf_SWIM"/>
</dbReference>
<keyword evidence="1" id="KW-0479">Metal-binding</keyword>